<protein>
    <submittedName>
        <fullName evidence="2">Uncharacterized protein</fullName>
    </submittedName>
</protein>
<proteinExistence type="predicted"/>
<dbReference type="GeneTree" id="ENSGT00390000008566"/>
<keyword evidence="1" id="KW-0812">Transmembrane</keyword>
<accession>A0A8C7Y764</accession>
<keyword evidence="1" id="KW-0472">Membrane</keyword>
<keyword evidence="3" id="KW-1185">Reference proteome</keyword>
<evidence type="ECO:0000313" key="3">
    <source>
        <dbReference type="Proteomes" id="UP000694383"/>
    </source>
</evidence>
<organism evidence="2 3">
    <name type="scientific">Oryzias sinensis</name>
    <name type="common">Chinese medaka</name>
    <dbReference type="NCBI Taxonomy" id="183150"/>
    <lineage>
        <taxon>Eukaryota</taxon>
        <taxon>Metazoa</taxon>
        <taxon>Chordata</taxon>
        <taxon>Craniata</taxon>
        <taxon>Vertebrata</taxon>
        <taxon>Euteleostomi</taxon>
        <taxon>Actinopterygii</taxon>
        <taxon>Neopterygii</taxon>
        <taxon>Teleostei</taxon>
        <taxon>Neoteleostei</taxon>
        <taxon>Acanthomorphata</taxon>
        <taxon>Ovalentaria</taxon>
        <taxon>Atherinomorphae</taxon>
        <taxon>Beloniformes</taxon>
        <taxon>Adrianichthyidae</taxon>
        <taxon>Oryziinae</taxon>
        <taxon>Oryzias</taxon>
    </lineage>
</organism>
<evidence type="ECO:0000256" key="1">
    <source>
        <dbReference type="SAM" id="Phobius"/>
    </source>
</evidence>
<keyword evidence="1" id="KW-1133">Transmembrane helix</keyword>
<name>A0A8C7Y764_9TELE</name>
<dbReference type="Proteomes" id="UP000694383">
    <property type="component" value="Unplaced"/>
</dbReference>
<evidence type="ECO:0000313" key="2">
    <source>
        <dbReference type="Ensembl" id="ENSOSIP00000023076.1"/>
    </source>
</evidence>
<reference evidence="2" key="1">
    <citation type="submission" date="2025-08" db="UniProtKB">
        <authorList>
            <consortium name="Ensembl"/>
        </authorList>
    </citation>
    <scope>IDENTIFICATION</scope>
</reference>
<reference evidence="2" key="2">
    <citation type="submission" date="2025-09" db="UniProtKB">
        <authorList>
            <consortium name="Ensembl"/>
        </authorList>
    </citation>
    <scope>IDENTIFICATION</scope>
</reference>
<sequence>MSLLCVQSMFYPPSRKRKVCGACLRVSLDIFSRFLFMHICGGLFGWAEISPAGNSPNSRSDCFPWYFCTQHVGVFVCVSDVYLCAVLICSIGLLCMCMFTVTLTCQFIKERQRLNDSYLLVKSPHNSSGETVISEVNVSPALPKKERRYRKKRSKGFQEELPPEIPAKGALSVCPIQKNMNNHVDQCFSTFFEPRHTLTLTKLPRHTSIQKRKKR</sequence>
<dbReference type="AlphaFoldDB" id="A0A8C7Y764"/>
<feature type="transmembrane region" description="Helical" evidence="1">
    <location>
        <begin position="72"/>
        <end position="105"/>
    </location>
</feature>
<dbReference type="Ensembl" id="ENSOSIT00000024373.1">
    <property type="protein sequence ID" value="ENSOSIP00000023076.1"/>
    <property type="gene ID" value="ENSOSIG00000012137.1"/>
</dbReference>